<dbReference type="STRING" id="1494590.ATN84_16235"/>
<evidence type="ECO:0000256" key="2">
    <source>
        <dbReference type="ARBA" id="ARBA00012438"/>
    </source>
</evidence>
<dbReference type="InterPro" id="IPR035965">
    <property type="entry name" value="PAS-like_dom_sf"/>
</dbReference>
<evidence type="ECO:0000256" key="6">
    <source>
        <dbReference type="ARBA" id="ARBA00022606"/>
    </source>
</evidence>
<dbReference type="SMART" id="SM00086">
    <property type="entry name" value="PAC"/>
    <property type="match status" value="1"/>
</dbReference>
<dbReference type="RefSeq" id="WP_068883453.1">
    <property type="nucleotide sequence ID" value="NZ_LNTU01000034.1"/>
</dbReference>
<evidence type="ECO:0000256" key="7">
    <source>
        <dbReference type="ARBA" id="ARBA00022630"/>
    </source>
</evidence>
<dbReference type="Pfam" id="PF13426">
    <property type="entry name" value="PAS_9"/>
    <property type="match status" value="1"/>
</dbReference>
<dbReference type="InterPro" id="IPR000700">
    <property type="entry name" value="PAS-assoc_C"/>
</dbReference>
<name>A0A135HTA5_9HYPH</name>
<keyword evidence="12 19" id="KW-0418">Kinase</keyword>
<dbReference type="CDD" id="cd00130">
    <property type="entry name" value="PAS"/>
    <property type="match status" value="1"/>
</dbReference>
<protein>
    <recommendedName>
        <fullName evidence="3">Blue-light-activated histidine kinase</fullName>
        <ecNumber evidence="2">2.7.13.3</ecNumber>
    </recommendedName>
</protein>
<evidence type="ECO:0000256" key="15">
    <source>
        <dbReference type="ARBA" id="ARBA00023026"/>
    </source>
</evidence>
<evidence type="ECO:0000256" key="4">
    <source>
        <dbReference type="ARBA" id="ARBA00022543"/>
    </source>
</evidence>
<keyword evidence="6" id="KW-0716">Sensory transduction</keyword>
<evidence type="ECO:0000256" key="8">
    <source>
        <dbReference type="ARBA" id="ARBA00022643"/>
    </source>
</evidence>
<dbReference type="EC" id="2.7.13.3" evidence="2"/>
<keyword evidence="7" id="KW-0285">Flavoprotein</keyword>
<dbReference type="Gene3D" id="3.30.450.20">
    <property type="entry name" value="PAS domain"/>
    <property type="match status" value="1"/>
</dbReference>
<evidence type="ECO:0000313" key="20">
    <source>
        <dbReference type="Proteomes" id="UP000070107"/>
    </source>
</evidence>
<keyword evidence="5" id="KW-0597">Phosphoprotein</keyword>
<evidence type="ECO:0000256" key="11">
    <source>
        <dbReference type="ARBA" id="ARBA00022741"/>
    </source>
</evidence>
<proteinExistence type="predicted"/>
<dbReference type="PROSITE" id="PS50113">
    <property type="entry name" value="PAC"/>
    <property type="match status" value="1"/>
</dbReference>
<dbReference type="PANTHER" id="PTHR41523:SF7">
    <property type="entry name" value="HISTIDINE KINASE"/>
    <property type="match status" value="1"/>
</dbReference>
<dbReference type="PROSITE" id="PS50112">
    <property type="entry name" value="PAS"/>
    <property type="match status" value="1"/>
</dbReference>
<organism evidence="19 20">
    <name type="scientific">Paramesorhizobium deserti</name>
    <dbReference type="NCBI Taxonomy" id="1494590"/>
    <lineage>
        <taxon>Bacteria</taxon>
        <taxon>Pseudomonadati</taxon>
        <taxon>Pseudomonadota</taxon>
        <taxon>Alphaproteobacteria</taxon>
        <taxon>Hyphomicrobiales</taxon>
        <taxon>Phyllobacteriaceae</taxon>
        <taxon>Paramesorhizobium</taxon>
    </lineage>
</organism>
<dbReference type="InterPro" id="IPR001610">
    <property type="entry name" value="PAC"/>
</dbReference>
<dbReference type="SMART" id="SM00911">
    <property type="entry name" value="HWE_HK"/>
    <property type="match status" value="1"/>
</dbReference>
<keyword evidence="14" id="KW-0157">Chromophore</keyword>
<dbReference type="InterPro" id="IPR011102">
    <property type="entry name" value="Sig_transdc_His_kinase_HWE"/>
</dbReference>
<keyword evidence="16" id="KW-0675">Receptor</keyword>
<dbReference type="Pfam" id="PF07536">
    <property type="entry name" value="HWE_HK"/>
    <property type="match status" value="1"/>
</dbReference>
<evidence type="ECO:0000256" key="16">
    <source>
        <dbReference type="ARBA" id="ARBA00023170"/>
    </source>
</evidence>
<dbReference type="Proteomes" id="UP000070107">
    <property type="component" value="Unassembled WGS sequence"/>
</dbReference>
<evidence type="ECO:0000256" key="14">
    <source>
        <dbReference type="ARBA" id="ARBA00022991"/>
    </source>
</evidence>
<comment type="caution">
    <text evidence="19">The sequence shown here is derived from an EMBL/GenBank/DDBJ whole genome shotgun (WGS) entry which is preliminary data.</text>
</comment>
<evidence type="ECO:0000256" key="9">
    <source>
        <dbReference type="ARBA" id="ARBA00022679"/>
    </source>
</evidence>
<evidence type="ECO:0000256" key="1">
    <source>
        <dbReference type="ARBA" id="ARBA00000085"/>
    </source>
</evidence>
<evidence type="ECO:0000256" key="10">
    <source>
        <dbReference type="ARBA" id="ARBA00022737"/>
    </source>
</evidence>
<dbReference type="GO" id="GO:0004673">
    <property type="term" value="F:protein histidine kinase activity"/>
    <property type="evidence" value="ECO:0007669"/>
    <property type="project" value="UniProtKB-EC"/>
</dbReference>
<dbReference type="SUPFAM" id="SSF55785">
    <property type="entry name" value="PYP-like sensor domain (PAS domain)"/>
    <property type="match status" value="1"/>
</dbReference>
<keyword evidence="15" id="KW-0843">Virulence</keyword>
<keyword evidence="13" id="KW-0067">ATP-binding</keyword>
<dbReference type="AlphaFoldDB" id="A0A135HTA5"/>
<dbReference type="GO" id="GO:0009881">
    <property type="term" value="F:photoreceptor activity"/>
    <property type="evidence" value="ECO:0007669"/>
    <property type="project" value="UniProtKB-KW"/>
</dbReference>
<evidence type="ECO:0000313" key="19">
    <source>
        <dbReference type="EMBL" id="KXF76417.1"/>
    </source>
</evidence>
<feature type="domain" description="PAS" evidence="17">
    <location>
        <begin position="52"/>
        <end position="73"/>
    </location>
</feature>
<keyword evidence="4" id="KW-0600">Photoreceptor protein</keyword>
<dbReference type="InterPro" id="IPR000014">
    <property type="entry name" value="PAS"/>
</dbReference>
<keyword evidence="8" id="KW-0288">FMN</keyword>
<reference evidence="19 20" key="1">
    <citation type="submission" date="2015-11" db="EMBL/GenBank/DDBJ databases">
        <title>Draft genome sequence of Paramesorhizobium deserti A-3-E, a strain highly resistant to diverse beta-lactam antibiotics.</title>
        <authorList>
            <person name="Lv R."/>
            <person name="Yang X."/>
            <person name="Fang N."/>
            <person name="Guo J."/>
            <person name="Luo X."/>
            <person name="Peng F."/>
            <person name="Yang R."/>
            <person name="Cui Y."/>
            <person name="Fang C."/>
            <person name="Song Y."/>
        </authorList>
    </citation>
    <scope>NUCLEOTIDE SEQUENCE [LARGE SCALE GENOMIC DNA]</scope>
    <source>
        <strain evidence="19 20">A-3-E</strain>
    </source>
</reference>
<comment type="catalytic activity">
    <reaction evidence="1">
        <text>ATP + protein L-histidine = ADP + protein N-phospho-L-histidine.</text>
        <dbReference type="EC" id="2.7.13.3"/>
    </reaction>
</comment>
<dbReference type="GO" id="GO:0005524">
    <property type="term" value="F:ATP binding"/>
    <property type="evidence" value="ECO:0007669"/>
    <property type="project" value="UniProtKB-KW"/>
</dbReference>
<evidence type="ECO:0000259" key="17">
    <source>
        <dbReference type="PROSITE" id="PS50112"/>
    </source>
</evidence>
<evidence type="ECO:0000256" key="13">
    <source>
        <dbReference type="ARBA" id="ARBA00022840"/>
    </source>
</evidence>
<dbReference type="EMBL" id="LNTU01000034">
    <property type="protein sequence ID" value="KXF76417.1"/>
    <property type="molecule type" value="Genomic_DNA"/>
</dbReference>
<evidence type="ECO:0000259" key="18">
    <source>
        <dbReference type="PROSITE" id="PS50113"/>
    </source>
</evidence>
<accession>A0A135HTA5</accession>
<dbReference type="OrthoDB" id="7991996at2"/>
<keyword evidence="11" id="KW-0547">Nucleotide-binding</keyword>
<dbReference type="PANTHER" id="PTHR41523">
    <property type="entry name" value="TWO-COMPONENT SYSTEM SENSOR PROTEIN"/>
    <property type="match status" value="1"/>
</dbReference>
<gene>
    <name evidence="19" type="ORF">ATN84_16235</name>
</gene>
<keyword evidence="10" id="KW-0677">Repeat</keyword>
<dbReference type="InterPro" id="IPR036890">
    <property type="entry name" value="HATPase_C_sf"/>
</dbReference>
<feature type="domain" description="PAC" evidence="18">
    <location>
        <begin position="101"/>
        <end position="153"/>
    </location>
</feature>
<keyword evidence="20" id="KW-1185">Reference proteome</keyword>
<evidence type="ECO:0000256" key="3">
    <source>
        <dbReference type="ARBA" id="ARBA00021740"/>
    </source>
</evidence>
<evidence type="ECO:0000256" key="12">
    <source>
        <dbReference type="ARBA" id="ARBA00022777"/>
    </source>
</evidence>
<dbReference type="Gene3D" id="3.30.565.10">
    <property type="entry name" value="Histidine kinase-like ATPase, C-terminal domain"/>
    <property type="match status" value="1"/>
</dbReference>
<evidence type="ECO:0000256" key="5">
    <source>
        <dbReference type="ARBA" id="ARBA00022553"/>
    </source>
</evidence>
<keyword evidence="9" id="KW-0808">Transferase</keyword>
<sequence>MAKNIIDKSEGQKAAEANVESFRHELGPFVVAANQTRMAMVFTDAKEPGHPIIFANDAFLSLTGYDREEVLGQDFNFLTQLGADAAALEKIKSEFNAHAVGGAEIQYRRKDGSDFWAVVFISPVRDQDGEIVQYFASFVDLTLHKQEQIESKMLIDELNHRVKNTLATVQSIVWQASRTNSDPKVIREAIETRLFALSRSHDLLTRENWVSAGLVDVLNDALEPFGITNGRAERVTIKGENIRFPPKAALALGIAFNELATNAVKYGAFSNAAGSIHIEWKVEPGANGSRLSLTWREEDGPPVAPPIRKGFGSRVIERGLAHELGGIIHLDYRKEGLVCTIDIPAASESLHG</sequence>
<dbReference type="NCBIfam" id="TIGR00229">
    <property type="entry name" value="sensory_box"/>
    <property type="match status" value="1"/>
</dbReference>